<feature type="region of interest" description="Disordered" evidence="1">
    <location>
        <begin position="333"/>
        <end position="372"/>
    </location>
</feature>
<feature type="region of interest" description="Disordered" evidence="1">
    <location>
        <begin position="387"/>
        <end position="457"/>
    </location>
</feature>
<feature type="compositionally biased region" description="Low complexity" evidence="1">
    <location>
        <begin position="345"/>
        <end position="357"/>
    </location>
</feature>
<feature type="compositionally biased region" description="Basic and acidic residues" evidence="1">
    <location>
        <begin position="387"/>
        <end position="403"/>
    </location>
</feature>
<feature type="compositionally biased region" description="Acidic residues" evidence="1">
    <location>
        <begin position="447"/>
        <end position="457"/>
    </location>
</feature>
<name>A0A4Z1NLZ5_9PEZI</name>
<feature type="compositionally biased region" description="Acidic residues" evidence="1">
    <location>
        <begin position="404"/>
        <end position="413"/>
    </location>
</feature>
<proteinExistence type="predicted"/>
<dbReference type="AlphaFoldDB" id="A0A4Z1NLZ5"/>
<gene>
    <name evidence="2" type="ORF">E6O75_ATG11748</name>
</gene>
<dbReference type="Proteomes" id="UP000298493">
    <property type="component" value="Unassembled WGS sequence"/>
</dbReference>
<feature type="compositionally biased region" description="Polar residues" evidence="1">
    <location>
        <begin position="213"/>
        <end position="234"/>
    </location>
</feature>
<organism evidence="2 3">
    <name type="scientific">Venturia nashicola</name>
    <dbReference type="NCBI Taxonomy" id="86259"/>
    <lineage>
        <taxon>Eukaryota</taxon>
        <taxon>Fungi</taxon>
        <taxon>Dikarya</taxon>
        <taxon>Ascomycota</taxon>
        <taxon>Pezizomycotina</taxon>
        <taxon>Dothideomycetes</taxon>
        <taxon>Pleosporomycetidae</taxon>
        <taxon>Venturiales</taxon>
        <taxon>Venturiaceae</taxon>
        <taxon>Venturia</taxon>
    </lineage>
</organism>
<reference evidence="2 3" key="1">
    <citation type="submission" date="2019-04" db="EMBL/GenBank/DDBJ databases">
        <title>High contiguity whole genome sequence and gene annotation resource for two Venturia nashicola isolates.</title>
        <authorList>
            <person name="Prokchorchik M."/>
            <person name="Won K."/>
            <person name="Lee Y."/>
            <person name="Choi E.D."/>
            <person name="Segonzac C."/>
            <person name="Sohn K.H."/>
        </authorList>
    </citation>
    <scope>NUCLEOTIDE SEQUENCE [LARGE SCALE GENOMIC DNA]</scope>
    <source>
        <strain evidence="2 3">PRI2</strain>
    </source>
</reference>
<sequence>MDSVRLIDSIRPSFLNCLNESAIFTPAQLLPSISLAVPEVTDNMYIFILSSLRAFTFTQHVASLIRAAVTSIATVPSNSCLRHEHELKKLINRLRVLSRFCIQHQTHPYIFLIIATSRFSSSPVQPEERHLSCQQTVSASFMSGPEVVQHGLAVRDVNRIANPLRRPLPRDSRNVSANIGKRRALAASLLSSPARKGHGTRMAEMYSNARAQLDSTGEASASPRRYQSTRTSTMESDEVKYPALPSKVDLSRENDTLTDRNKESSELVFPVLSWAYDSAIGSPQRGRRLSREAENHSLRTPPPRLYLPRPLRRHVPYSAETLKPERYYASLGRPAEPLQSDTALSEVSSESEGSSASWTGDSEFYYPKPQPLPQQLRQCSVTEWLERLPEKLEPATDTEKAPREEEEDEEEKDELTMSPMSPHVELQRGTIRRRRMEKQVRQRCASYDDEDIFGGME</sequence>
<comment type="caution">
    <text evidence="2">The sequence shown here is derived from an EMBL/GenBank/DDBJ whole genome shotgun (WGS) entry which is preliminary data.</text>
</comment>
<evidence type="ECO:0000256" key="1">
    <source>
        <dbReference type="SAM" id="MobiDB-lite"/>
    </source>
</evidence>
<accession>A0A4Z1NLZ5</accession>
<protein>
    <submittedName>
        <fullName evidence="2">Uncharacterized protein</fullName>
    </submittedName>
</protein>
<evidence type="ECO:0000313" key="3">
    <source>
        <dbReference type="Proteomes" id="UP000298493"/>
    </source>
</evidence>
<feature type="region of interest" description="Disordered" evidence="1">
    <location>
        <begin position="213"/>
        <end position="245"/>
    </location>
</feature>
<evidence type="ECO:0000313" key="2">
    <source>
        <dbReference type="EMBL" id="TID16630.1"/>
    </source>
</evidence>
<dbReference type="EMBL" id="SNSC02000018">
    <property type="protein sequence ID" value="TID16630.1"/>
    <property type="molecule type" value="Genomic_DNA"/>
</dbReference>
<keyword evidence="3" id="KW-1185">Reference proteome</keyword>
<feature type="region of interest" description="Disordered" evidence="1">
    <location>
        <begin position="283"/>
        <end position="312"/>
    </location>
</feature>